<evidence type="ECO:0000256" key="8">
    <source>
        <dbReference type="SAM" id="MobiDB-lite"/>
    </source>
</evidence>
<dbReference type="GO" id="GO:0005634">
    <property type="term" value="C:nucleus"/>
    <property type="evidence" value="ECO:0007669"/>
    <property type="project" value="UniProtKB-SubCell"/>
</dbReference>
<keyword evidence="3" id="KW-0677">Repeat</keyword>
<keyword evidence="2" id="KW-0479">Metal-binding</keyword>
<dbReference type="EMBL" id="JH921436">
    <property type="protein sequence ID" value="EKD17434.1"/>
    <property type="molecule type" value="Genomic_DNA"/>
</dbReference>
<proteinExistence type="predicted"/>
<dbReference type="Pfam" id="PF00096">
    <property type="entry name" value="zf-C2H2"/>
    <property type="match status" value="1"/>
</dbReference>
<dbReference type="HOGENOM" id="CLU_009001_1_0_1"/>
<dbReference type="InterPro" id="IPR007219">
    <property type="entry name" value="XnlR_reg_dom"/>
</dbReference>
<name>K1XXA9_MARBU</name>
<dbReference type="SUPFAM" id="SSF57667">
    <property type="entry name" value="beta-beta-alpha zinc fingers"/>
    <property type="match status" value="1"/>
</dbReference>
<feature type="region of interest" description="Disordered" evidence="8">
    <location>
        <begin position="69"/>
        <end position="160"/>
    </location>
</feature>
<evidence type="ECO:0000313" key="10">
    <source>
        <dbReference type="EMBL" id="EKD17434.1"/>
    </source>
</evidence>
<evidence type="ECO:0000256" key="6">
    <source>
        <dbReference type="ARBA" id="ARBA00023242"/>
    </source>
</evidence>
<comment type="subcellular location">
    <subcellularLocation>
        <location evidence="1">Nucleus</location>
    </subcellularLocation>
</comment>
<evidence type="ECO:0000313" key="11">
    <source>
        <dbReference type="Proteomes" id="UP000006753"/>
    </source>
</evidence>
<evidence type="ECO:0000256" key="5">
    <source>
        <dbReference type="ARBA" id="ARBA00022833"/>
    </source>
</evidence>
<dbReference type="GO" id="GO:0006351">
    <property type="term" value="P:DNA-templated transcription"/>
    <property type="evidence" value="ECO:0007669"/>
    <property type="project" value="InterPro"/>
</dbReference>
<dbReference type="InterPro" id="IPR013087">
    <property type="entry name" value="Znf_C2H2_type"/>
</dbReference>
<keyword evidence="4 7" id="KW-0863">Zinc-finger</keyword>
<feature type="domain" description="C2H2-type" evidence="9">
    <location>
        <begin position="48"/>
        <end position="75"/>
    </location>
</feature>
<protein>
    <recommendedName>
        <fullName evidence="9">C2H2-type domain-containing protein</fullName>
    </recommendedName>
</protein>
<feature type="compositionally biased region" description="Polar residues" evidence="8">
    <location>
        <begin position="82"/>
        <end position="92"/>
    </location>
</feature>
<dbReference type="InParanoid" id="K1XXA9"/>
<dbReference type="CDD" id="cd12148">
    <property type="entry name" value="fungal_TF_MHR"/>
    <property type="match status" value="1"/>
</dbReference>
<evidence type="ECO:0000256" key="3">
    <source>
        <dbReference type="ARBA" id="ARBA00022737"/>
    </source>
</evidence>
<dbReference type="PANTHER" id="PTHR40626">
    <property type="entry name" value="MIP31509P"/>
    <property type="match status" value="1"/>
</dbReference>
<dbReference type="PROSITE" id="PS50157">
    <property type="entry name" value="ZINC_FINGER_C2H2_2"/>
    <property type="match status" value="2"/>
</dbReference>
<dbReference type="InterPro" id="IPR036236">
    <property type="entry name" value="Znf_C2H2_sf"/>
</dbReference>
<dbReference type="GO" id="GO:0000981">
    <property type="term" value="F:DNA-binding transcription factor activity, RNA polymerase II-specific"/>
    <property type="evidence" value="ECO:0007669"/>
    <property type="project" value="InterPro"/>
</dbReference>
<dbReference type="OrthoDB" id="10018191at2759"/>
<dbReference type="PANTHER" id="PTHR40626:SF11">
    <property type="entry name" value="ZINC FINGER PROTEIN YPR022C"/>
    <property type="match status" value="1"/>
</dbReference>
<reference evidence="10 11" key="1">
    <citation type="journal article" date="2012" name="BMC Genomics">
        <title>Sequencing the genome of Marssonina brunnea reveals fungus-poplar co-evolution.</title>
        <authorList>
            <person name="Zhu S."/>
            <person name="Cao Y.-Z."/>
            <person name="Jiang C."/>
            <person name="Tan B.-Y."/>
            <person name="Wang Z."/>
            <person name="Feng S."/>
            <person name="Zhang L."/>
            <person name="Su X.-H."/>
            <person name="Brejova B."/>
            <person name="Vinar T."/>
            <person name="Xu M."/>
            <person name="Wang M.-X."/>
            <person name="Zhang S.-G."/>
            <person name="Huang M.-R."/>
            <person name="Wu R."/>
            <person name="Zhou Y."/>
        </authorList>
    </citation>
    <scope>NUCLEOTIDE SEQUENCE [LARGE SCALE GENOMIC DNA]</scope>
    <source>
        <strain evidence="10 11">MB_m1</strain>
    </source>
</reference>
<dbReference type="FunFam" id="3.30.160.60:FF:002343">
    <property type="entry name" value="Zinc finger protein 33A"/>
    <property type="match status" value="1"/>
</dbReference>
<dbReference type="GO" id="GO:0008270">
    <property type="term" value="F:zinc ion binding"/>
    <property type="evidence" value="ECO:0007669"/>
    <property type="project" value="UniProtKB-KW"/>
</dbReference>
<gene>
    <name evidence="10" type="ORF">MBM_04295</name>
</gene>
<dbReference type="Gene3D" id="3.30.160.60">
    <property type="entry name" value="Classic Zinc Finger"/>
    <property type="match status" value="2"/>
</dbReference>
<dbReference type="Pfam" id="PF04082">
    <property type="entry name" value="Fungal_trans"/>
    <property type="match status" value="1"/>
</dbReference>
<evidence type="ECO:0000256" key="1">
    <source>
        <dbReference type="ARBA" id="ARBA00004123"/>
    </source>
</evidence>
<evidence type="ECO:0000256" key="4">
    <source>
        <dbReference type="ARBA" id="ARBA00022771"/>
    </source>
</evidence>
<accession>K1XXA9</accession>
<keyword evidence="6" id="KW-0539">Nucleus</keyword>
<dbReference type="Proteomes" id="UP000006753">
    <property type="component" value="Unassembled WGS sequence"/>
</dbReference>
<dbReference type="GO" id="GO:0000978">
    <property type="term" value="F:RNA polymerase II cis-regulatory region sequence-specific DNA binding"/>
    <property type="evidence" value="ECO:0007669"/>
    <property type="project" value="InterPro"/>
</dbReference>
<feature type="compositionally biased region" description="Basic residues" evidence="8">
    <location>
        <begin position="130"/>
        <end position="142"/>
    </location>
</feature>
<evidence type="ECO:0000256" key="2">
    <source>
        <dbReference type="ARBA" id="ARBA00022723"/>
    </source>
</evidence>
<keyword evidence="11" id="KW-1185">Reference proteome</keyword>
<dbReference type="PROSITE" id="PS00028">
    <property type="entry name" value="ZINC_FINGER_C2H2_1"/>
    <property type="match status" value="2"/>
</dbReference>
<dbReference type="eggNOG" id="KOG1721">
    <property type="taxonomic scope" value="Eukaryota"/>
</dbReference>
<evidence type="ECO:0000259" key="9">
    <source>
        <dbReference type="PROSITE" id="PS50157"/>
    </source>
</evidence>
<dbReference type="GO" id="GO:0000785">
    <property type="term" value="C:chromatin"/>
    <property type="evidence" value="ECO:0007669"/>
    <property type="project" value="TreeGrafter"/>
</dbReference>
<keyword evidence="5" id="KW-0862">Zinc</keyword>
<dbReference type="InterPro" id="IPR051059">
    <property type="entry name" value="VerF-like"/>
</dbReference>
<sequence length="826" mass="91627">MTSRAGRSSSMSQGSIPNGKACRFCAREFAKTEHLIRHERCHTKERPFQCSICGKNYSRNDTLIRHRRTHGNNTTTVPPDVFSSNDAATTSDGLDVPDTPQRERATPNNLSRTSTSTTSTSHVSLSTPHLHPHPQPHPHPHQGHAPVASMTDTDYQSPPIFDGRALDFESLENQMFGHDMVYPVSDLVPGGYHNENGTGSGSGMDSININITGMPQIDPGLGGAENQLLDGSANLNLSSSFLDPALSQYPQHASMDGFPPIGLSHMPYVPPQVEQFQSWLVTPDFDLAAFNKLFVPPTAAEFLGVKSPPIPHQWKDHEMPSPEISGSMVSLREHWDRDLLPSIDVLNIAIQLFFTGFNPIFPIFHAPTFRSSDRSEHSELLLLSICSIGTLFMGSDGTTLQAAKMFETVHQHIEGAWEQILNKPMTERKSFIQAGLISQVFAYLSGNPKYVALVKNMNMKLIDLARRCELLDNVRSLPLLEKRTTPELDGAWESWARAEEVTALALYILDAQFASTFHTPPVLQHNESRLPVASNDELFAAATPTRWAHLVRLSPEPSRITSHLHINQPAHNCTTPLSKELTCKDSRLSASLILHSISASVQDSKAANSLTPQAKHAYEESLICWYHAYEETRTTQDADPLCLMILYHEIFMTLLVDFRQLEAAIANEPNPNSAQAIEYARSWATSKAAKRCIIHASLIHRQAEGIRYDAEPALHVPRSMFMAARAWYCYIHFDSSDVAPPPPLILDNEVDLPEIKMFNVDPLQYLPGANGYGTAKPAMSEAATLVRLTDLLEQVGHWGISRRFAFILRGLIYGEQHQQQGADGSG</sequence>
<dbReference type="AlphaFoldDB" id="K1XXA9"/>
<feature type="compositionally biased region" description="Low complexity" evidence="8">
    <location>
        <begin position="106"/>
        <end position="129"/>
    </location>
</feature>
<dbReference type="KEGG" id="mbe:MBM_04295"/>
<evidence type="ECO:0000256" key="7">
    <source>
        <dbReference type="PROSITE-ProRule" id="PRU00042"/>
    </source>
</evidence>
<organism evidence="10 11">
    <name type="scientific">Marssonina brunnea f. sp. multigermtubi (strain MB_m1)</name>
    <name type="common">Marssonina leaf spot fungus</name>
    <dbReference type="NCBI Taxonomy" id="1072389"/>
    <lineage>
        <taxon>Eukaryota</taxon>
        <taxon>Fungi</taxon>
        <taxon>Dikarya</taxon>
        <taxon>Ascomycota</taxon>
        <taxon>Pezizomycotina</taxon>
        <taxon>Leotiomycetes</taxon>
        <taxon>Helotiales</taxon>
        <taxon>Drepanopezizaceae</taxon>
        <taxon>Drepanopeziza</taxon>
    </lineage>
</organism>
<dbReference type="SMART" id="SM00355">
    <property type="entry name" value="ZnF_C2H2"/>
    <property type="match status" value="2"/>
</dbReference>
<feature type="domain" description="C2H2-type" evidence="9">
    <location>
        <begin position="20"/>
        <end position="47"/>
    </location>
</feature>